<comment type="caution">
    <text evidence="3">The sequence shown here is derived from an EMBL/GenBank/DDBJ whole genome shotgun (WGS) entry which is preliminary data.</text>
</comment>
<evidence type="ECO:0000259" key="2">
    <source>
        <dbReference type="Pfam" id="PF22693"/>
    </source>
</evidence>
<reference evidence="3 4" key="1">
    <citation type="submission" date="2020-01" db="EMBL/GenBank/DDBJ databases">
        <title>Aspergillus terreus IFO 6365 whole genome shotgun sequence.</title>
        <authorList>
            <person name="Kanamasa S."/>
            <person name="Takahashi H."/>
        </authorList>
    </citation>
    <scope>NUCLEOTIDE SEQUENCE [LARGE SCALE GENOMIC DNA]</scope>
    <source>
        <strain evidence="3 4">IFO 6365</strain>
    </source>
</reference>
<evidence type="ECO:0000256" key="1">
    <source>
        <dbReference type="SAM" id="MobiDB-lite"/>
    </source>
</evidence>
<protein>
    <submittedName>
        <fullName evidence="3">Membrane attack complex component/perforin</fullName>
    </submittedName>
</protein>
<keyword evidence="4" id="KW-1185">Reference proteome</keyword>
<dbReference type="Gene3D" id="2.120.10.70">
    <property type="entry name" value="Fucose-specific lectin"/>
    <property type="match status" value="1"/>
</dbReference>
<proteinExistence type="predicted"/>
<feature type="region of interest" description="Disordered" evidence="1">
    <location>
        <begin position="34"/>
        <end position="66"/>
    </location>
</feature>
<sequence length="770" mass="87181">MSESQKGFQIFFEGDDQTKHKTITSTVLLERWKESKKKGLKQPPPQKDDETDEERKKREEHDKKTADIDKTKIQDIVLEDIRGIISLSKNCSFSLKKKNHLVEDGTKFTEYLDLTSQSNESSGIKSVTIYYTQTKTRKANDRKEILEKKLELVKELKDTSGFKDTDEMKAKFDELSTLFTHDLLNSEDYRVSAGGKFTHAEDMTGLQWDRVLRANRLLYGIWVNSKSGEVVVERGRKPVFARKDNEVAPFPRVEVYLDRLDEDGWELSQDCIIALEEVKKERSLESVGKFYEEFGKSFPTVVKLGGRLTSVHHVEKHEVDNITETKNRLKVAAGMSVTGPRFAGSANVSVERQTDDSKSTSTVTNTDKLTWDATGGDTVLASSPSEWAGTVKDFRNWRITEITKAVPLTWLISNITKHNYYATFQEIEHPSLVSIGEPKLSTPPVALVPDVYGTEDHTSTLYHQDAGGLVWEYRIGCIKGSIFERNLVTIAMVNSPLIGLNNPYTTSSQYDPRKNYIRLIFVNSHGYFDELIYDTQVGNYVQGTLCKLKIKLPKGKSAAATSWGPGDKSEVRLFYQDEEDNICHLAYRPSEDTDAWYRHPVPLIRGAVSNTPLAAGHEKGAWEHANKVPFFHCLYGEGEVSGSQNEKMERVYPVYVVREDKRYRDNWFATKLPDTALRVQSKIAVANALSDNPRGFYLLEDSKYTRTKNRTVKVEGEAISIAAAHFEVKGKSITHIIYVYRKKEGALYTGLSDAQGGKTIELDIVHGDDL</sequence>
<name>A0A5M3YMJ3_ASPTE</name>
<evidence type="ECO:0000313" key="3">
    <source>
        <dbReference type="EMBL" id="GFF11862.1"/>
    </source>
</evidence>
<dbReference type="InterPro" id="IPR054586">
    <property type="entry name" value="MACPF_1_fungal"/>
</dbReference>
<dbReference type="Pfam" id="PF22693">
    <property type="entry name" value="MACPF_1"/>
    <property type="match status" value="1"/>
</dbReference>
<dbReference type="OrthoDB" id="2562973at2759"/>
<dbReference type="AlphaFoldDB" id="A0A5M3YMJ3"/>
<dbReference type="EMBL" id="BLJY01000001">
    <property type="protein sequence ID" value="GFF11862.1"/>
    <property type="molecule type" value="Genomic_DNA"/>
</dbReference>
<evidence type="ECO:0000313" key="4">
    <source>
        <dbReference type="Proteomes" id="UP000452235"/>
    </source>
</evidence>
<organism evidence="3 4">
    <name type="scientific">Aspergillus terreus</name>
    <dbReference type="NCBI Taxonomy" id="33178"/>
    <lineage>
        <taxon>Eukaryota</taxon>
        <taxon>Fungi</taxon>
        <taxon>Dikarya</taxon>
        <taxon>Ascomycota</taxon>
        <taxon>Pezizomycotina</taxon>
        <taxon>Eurotiomycetes</taxon>
        <taxon>Eurotiomycetidae</taxon>
        <taxon>Eurotiales</taxon>
        <taxon>Aspergillaceae</taxon>
        <taxon>Aspergillus</taxon>
        <taxon>Aspergillus subgen. Circumdati</taxon>
    </lineage>
</organism>
<feature type="compositionally biased region" description="Basic and acidic residues" evidence="1">
    <location>
        <begin position="53"/>
        <end position="66"/>
    </location>
</feature>
<gene>
    <name evidence="3" type="ORF">ATEIFO6365_0001008200</name>
</gene>
<accession>A0A5M3YMJ3</accession>
<dbReference type="Proteomes" id="UP000452235">
    <property type="component" value="Unassembled WGS sequence"/>
</dbReference>
<feature type="domain" description="MACPF-like" evidence="2">
    <location>
        <begin position="273"/>
        <end position="412"/>
    </location>
</feature>